<dbReference type="InterPro" id="IPR003594">
    <property type="entry name" value="HATPase_dom"/>
</dbReference>
<dbReference type="InterPro" id="IPR005467">
    <property type="entry name" value="His_kinase_dom"/>
</dbReference>
<dbReference type="NCBIfam" id="TIGR00229">
    <property type="entry name" value="sensory_box"/>
    <property type="match status" value="1"/>
</dbReference>
<dbReference type="OMA" id="AMCNLIM"/>
<dbReference type="Gene3D" id="3.30.450.20">
    <property type="entry name" value="PAS domain"/>
    <property type="match status" value="2"/>
</dbReference>
<dbReference type="InterPro" id="IPR011006">
    <property type="entry name" value="CheY-like_superfamily"/>
</dbReference>
<dbReference type="CDD" id="cd00082">
    <property type="entry name" value="HisKA"/>
    <property type="match status" value="1"/>
</dbReference>
<dbReference type="InterPro" id="IPR000700">
    <property type="entry name" value="PAS-assoc_C"/>
</dbReference>
<dbReference type="CDD" id="cd16922">
    <property type="entry name" value="HATPase_EvgS-ArcB-TorS-like"/>
    <property type="match status" value="1"/>
</dbReference>
<evidence type="ECO:0000313" key="8">
    <source>
        <dbReference type="Proteomes" id="UP000186594"/>
    </source>
</evidence>
<accession>A0A1U7LU96</accession>
<evidence type="ECO:0000259" key="3">
    <source>
        <dbReference type="PROSITE" id="PS50109"/>
    </source>
</evidence>
<dbReference type="InterPro" id="IPR029016">
    <property type="entry name" value="GAF-like_dom_sf"/>
</dbReference>
<dbReference type="Gene3D" id="3.30.450.40">
    <property type="match status" value="1"/>
</dbReference>
<dbReference type="EMBL" id="LXFE01000243">
    <property type="protein sequence ID" value="OLL26091.1"/>
    <property type="molecule type" value="Genomic_DNA"/>
</dbReference>
<dbReference type="PANTHER" id="PTHR43719">
    <property type="entry name" value="TWO-COMPONENT HISTIDINE KINASE"/>
    <property type="match status" value="1"/>
</dbReference>
<evidence type="ECO:0000259" key="6">
    <source>
        <dbReference type="PROSITE" id="PS50113"/>
    </source>
</evidence>
<dbReference type="CDD" id="cd00130">
    <property type="entry name" value="PAS"/>
    <property type="match status" value="1"/>
</dbReference>
<dbReference type="InterPro" id="IPR036890">
    <property type="entry name" value="HATPase_C_sf"/>
</dbReference>
<keyword evidence="7" id="KW-0808">Transferase</keyword>
<gene>
    <name evidence="7" type="ORF">NEOLI_000498</name>
</gene>
<evidence type="ECO:0000259" key="4">
    <source>
        <dbReference type="PROSITE" id="PS50110"/>
    </source>
</evidence>
<dbReference type="GO" id="GO:0000155">
    <property type="term" value="F:phosphorelay sensor kinase activity"/>
    <property type="evidence" value="ECO:0007669"/>
    <property type="project" value="InterPro"/>
</dbReference>
<dbReference type="CDD" id="cd17546">
    <property type="entry name" value="REC_hyHK_CKI1_RcsC-like"/>
    <property type="match status" value="1"/>
</dbReference>
<dbReference type="SMART" id="SM00448">
    <property type="entry name" value="REC"/>
    <property type="match status" value="1"/>
</dbReference>
<name>A0A1U7LU96_NEOID</name>
<dbReference type="PROSITE" id="PS50109">
    <property type="entry name" value="HIS_KIN"/>
    <property type="match status" value="1"/>
</dbReference>
<dbReference type="Pfam" id="PF00072">
    <property type="entry name" value="Response_reg"/>
    <property type="match status" value="1"/>
</dbReference>
<dbReference type="Pfam" id="PF08447">
    <property type="entry name" value="PAS_3"/>
    <property type="match status" value="1"/>
</dbReference>
<sequence>MSPVHYSTPAGLFAAHHSQIRWTKTLVRGSSIVTGETQPAESTGFPSVVNLHKQSQAFQNHIKLLESVDWANTSIGDPSEWPIALRTICSFVLACPFPTALYWGEDLVILYNKPYTELTAQKHPSLLGKLYREGWPEIWQLMEETMENAFYNAKPSTKDDDLLFINRHGFLEECYFSWSLVPVLHPDGKVGGLLNPAFDSTKRVIAERHIQTLRNLGQMAATAQEADNFYQVALESLLSNPYDIPFACIYKIQQLSFVLSASIGLPSNHNLIPYLIDASSPLAEYYITAHKSISYVLFENVEEFCAGSDQCRRGWDIPVQRAVIYPIFANEGDRPSGMLMMGLNPRRPFDEVYQIFLELLSRQLATGMGRVQLFEEDVKRVNEITELSRQNGIELQRQLAQTTKELKQSEMKFTRMAEICPAGIYIADSSGALSYVNQAWSEISGNPKSQPLTEWMDSIHPDDLKLVKSSWEKCFRGEQQRLEYRWKTPYQGKERWTIASSAPEYDHHGQIIGVTGCIMNVSERKNSEKYQQKRAEEAIERKRQQEYFIDMTSHEMRNPLGAIIQTVDFVVESLHNLLQMVSSRKSFSSIDIARKVNENILDMKTIVLCTTHMRRITNDILTLSKVDSNLLLVTPVDFQLKECVEGVLKMFEAELQSKQIASELDFDKSYTELGICWVKADPSRFNQVLINLFTNAIKFTDKRPHRLIKLNISASTERPSLPDSTINQCTILVENPIYLIFSVTDTGSGLKEGERAILFQRFMQATPKTHVKYGGSGLGLFICRKLVELQGGEITVSSVEGQGSTFAFYIVAQRGSNPDDKSMNSLPVVSTSPKLVDAFQLNQSSYNFTLLNLSDLHVLIVEDNVINQRILRKQLNQIGWTTYVANHGQEALEQIAKSKFRSSALDDAFPLDICLVDVEMPVMDGITCVRKIREMEQKGELCGHVPAIAVSANARKEQIDKMIAAGMDDFVTKPYRIPELLEKMKVVLARISGQDKGVGMNMDKTGKV</sequence>
<organism evidence="7 8">
    <name type="scientific">Neolecta irregularis (strain DAH-3)</name>
    <dbReference type="NCBI Taxonomy" id="1198029"/>
    <lineage>
        <taxon>Eukaryota</taxon>
        <taxon>Fungi</taxon>
        <taxon>Dikarya</taxon>
        <taxon>Ascomycota</taxon>
        <taxon>Taphrinomycotina</taxon>
        <taxon>Neolectales</taxon>
        <taxon>Neolectaceae</taxon>
        <taxon>Neolecta</taxon>
    </lineage>
</organism>
<reference evidence="7 8" key="1">
    <citation type="submission" date="2016-04" db="EMBL/GenBank/DDBJ databases">
        <title>Evolutionary innovation and constraint leading to complex multicellularity in the Ascomycota.</title>
        <authorList>
            <person name="Cisse O."/>
            <person name="Nguyen A."/>
            <person name="Hewitt D.A."/>
            <person name="Jedd G."/>
            <person name="Stajich J.E."/>
        </authorList>
    </citation>
    <scope>NUCLEOTIDE SEQUENCE [LARGE SCALE GENOMIC DNA]</scope>
    <source>
        <strain evidence="7 8">DAH-3</strain>
    </source>
</reference>
<comment type="caution">
    <text evidence="7">The sequence shown here is derived from an EMBL/GenBank/DDBJ whole genome shotgun (WGS) entry which is preliminary data.</text>
</comment>
<evidence type="ECO:0000256" key="1">
    <source>
        <dbReference type="ARBA" id="ARBA00022553"/>
    </source>
</evidence>
<dbReference type="InterPro" id="IPR003661">
    <property type="entry name" value="HisK_dim/P_dom"/>
</dbReference>
<protein>
    <submittedName>
        <fullName evidence="7">Hybrid signal transduction histidine kinase K</fullName>
    </submittedName>
</protein>
<feature type="domain" description="PAS" evidence="5">
    <location>
        <begin position="409"/>
        <end position="478"/>
    </location>
</feature>
<dbReference type="InterPro" id="IPR001789">
    <property type="entry name" value="Sig_transdc_resp-reg_receiver"/>
</dbReference>
<keyword evidence="8" id="KW-1185">Reference proteome</keyword>
<dbReference type="PROSITE" id="PS50110">
    <property type="entry name" value="RESPONSE_REGULATORY"/>
    <property type="match status" value="1"/>
</dbReference>
<evidence type="ECO:0000259" key="5">
    <source>
        <dbReference type="PROSITE" id="PS50112"/>
    </source>
</evidence>
<dbReference type="PRINTS" id="PR00344">
    <property type="entry name" value="BCTRLSENSOR"/>
</dbReference>
<dbReference type="SUPFAM" id="SSF55785">
    <property type="entry name" value="PYP-like sensor domain (PAS domain)"/>
    <property type="match status" value="1"/>
</dbReference>
<dbReference type="SMART" id="SM00387">
    <property type="entry name" value="HATPase_c"/>
    <property type="match status" value="1"/>
</dbReference>
<dbReference type="SUPFAM" id="SSF55781">
    <property type="entry name" value="GAF domain-like"/>
    <property type="match status" value="1"/>
</dbReference>
<dbReference type="InterPro" id="IPR013655">
    <property type="entry name" value="PAS_fold_3"/>
</dbReference>
<dbReference type="InterPro" id="IPR004358">
    <property type="entry name" value="Sig_transdc_His_kin-like_C"/>
</dbReference>
<dbReference type="Pfam" id="PF02518">
    <property type="entry name" value="HATPase_c"/>
    <property type="match status" value="1"/>
</dbReference>
<dbReference type="PROSITE" id="PS50113">
    <property type="entry name" value="PAC"/>
    <property type="match status" value="1"/>
</dbReference>
<keyword evidence="7" id="KW-0418">Kinase</keyword>
<dbReference type="AlphaFoldDB" id="A0A1U7LU96"/>
<keyword evidence="1 2" id="KW-0597">Phosphoprotein</keyword>
<feature type="modified residue" description="4-aspartylphosphate" evidence="2">
    <location>
        <position position="917"/>
    </location>
</feature>
<evidence type="ECO:0000256" key="2">
    <source>
        <dbReference type="PROSITE-ProRule" id="PRU00169"/>
    </source>
</evidence>
<dbReference type="InterPro" id="IPR036097">
    <property type="entry name" value="HisK_dim/P_sf"/>
</dbReference>
<proteinExistence type="predicted"/>
<dbReference type="InterPro" id="IPR000014">
    <property type="entry name" value="PAS"/>
</dbReference>
<dbReference type="PANTHER" id="PTHR43719:SF30">
    <property type="entry name" value="TWO-COMPONENT SYSTEM RESPONSE REGULATOR"/>
    <property type="match status" value="1"/>
</dbReference>
<evidence type="ECO:0000313" key="7">
    <source>
        <dbReference type="EMBL" id="OLL26091.1"/>
    </source>
</evidence>
<dbReference type="Gene3D" id="3.40.50.2300">
    <property type="match status" value="1"/>
</dbReference>
<dbReference type="SUPFAM" id="SSF55874">
    <property type="entry name" value="ATPase domain of HSP90 chaperone/DNA topoisomerase II/histidine kinase"/>
    <property type="match status" value="1"/>
</dbReference>
<feature type="domain" description="PAC" evidence="6">
    <location>
        <begin position="480"/>
        <end position="533"/>
    </location>
</feature>
<dbReference type="STRING" id="1198029.A0A1U7LU96"/>
<dbReference type="InterPro" id="IPR050956">
    <property type="entry name" value="2C_system_His_kinase"/>
</dbReference>
<dbReference type="OrthoDB" id="60033at2759"/>
<dbReference type="Gene3D" id="1.10.287.130">
    <property type="match status" value="1"/>
</dbReference>
<dbReference type="SUPFAM" id="SSF52172">
    <property type="entry name" value="CheY-like"/>
    <property type="match status" value="1"/>
</dbReference>
<dbReference type="Proteomes" id="UP000186594">
    <property type="component" value="Unassembled WGS sequence"/>
</dbReference>
<dbReference type="PROSITE" id="PS50112">
    <property type="entry name" value="PAS"/>
    <property type="match status" value="1"/>
</dbReference>
<dbReference type="Gene3D" id="3.30.565.10">
    <property type="entry name" value="Histidine kinase-like ATPase, C-terminal domain"/>
    <property type="match status" value="1"/>
</dbReference>
<dbReference type="SUPFAM" id="SSF47384">
    <property type="entry name" value="Homodimeric domain of signal transducing histidine kinase"/>
    <property type="match status" value="1"/>
</dbReference>
<feature type="domain" description="Histidine kinase" evidence="3">
    <location>
        <begin position="551"/>
        <end position="814"/>
    </location>
</feature>
<feature type="domain" description="Response regulatory" evidence="4">
    <location>
        <begin position="857"/>
        <end position="988"/>
    </location>
</feature>
<dbReference type="SMART" id="SM00388">
    <property type="entry name" value="HisKA"/>
    <property type="match status" value="1"/>
</dbReference>
<dbReference type="InterPro" id="IPR035965">
    <property type="entry name" value="PAS-like_dom_sf"/>
</dbReference>